<reference evidence="2 3" key="1">
    <citation type="submission" date="2019-07" db="EMBL/GenBank/DDBJ databases">
        <title>De Novo Assembly of kiwifruit Actinidia rufa.</title>
        <authorList>
            <person name="Sugita-Konishi S."/>
            <person name="Sato K."/>
            <person name="Mori E."/>
            <person name="Abe Y."/>
            <person name="Kisaki G."/>
            <person name="Hamano K."/>
            <person name="Suezawa K."/>
            <person name="Otani M."/>
            <person name="Fukuda T."/>
            <person name="Manabe T."/>
            <person name="Gomi K."/>
            <person name="Tabuchi M."/>
            <person name="Akimitsu K."/>
            <person name="Kataoka I."/>
        </authorList>
    </citation>
    <scope>NUCLEOTIDE SEQUENCE [LARGE SCALE GENOMIC DNA]</scope>
    <source>
        <strain evidence="3">cv. Fuchu</strain>
    </source>
</reference>
<protein>
    <submittedName>
        <fullName evidence="2">Uncharacterized protein</fullName>
    </submittedName>
</protein>
<gene>
    <name evidence="2" type="ORF">Acr_01g0014490</name>
</gene>
<feature type="region of interest" description="Disordered" evidence="1">
    <location>
        <begin position="28"/>
        <end position="77"/>
    </location>
</feature>
<feature type="compositionally biased region" description="Low complexity" evidence="1">
    <location>
        <begin position="33"/>
        <end position="44"/>
    </location>
</feature>
<dbReference type="OrthoDB" id="1920326at2759"/>
<evidence type="ECO:0000256" key="1">
    <source>
        <dbReference type="SAM" id="MobiDB-lite"/>
    </source>
</evidence>
<keyword evidence="3" id="KW-1185">Reference proteome</keyword>
<evidence type="ECO:0000313" key="2">
    <source>
        <dbReference type="EMBL" id="GFY81640.1"/>
    </source>
</evidence>
<dbReference type="AlphaFoldDB" id="A0A7J0E5E5"/>
<accession>A0A7J0E5E5</accession>
<proteinExistence type="predicted"/>
<dbReference type="EMBL" id="BJWL01000001">
    <property type="protein sequence ID" value="GFY81640.1"/>
    <property type="molecule type" value="Genomic_DNA"/>
</dbReference>
<comment type="caution">
    <text evidence="2">The sequence shown here is derived from an EMBL/GenBank/DDBJ whole genome shotgun (WGS) entry which is preliminary data.</text>
</comment>
<evidence type="ECO:0000313" key="3">
    <source>
        <dbReference type="Proteomes" id="UP000585474"/>
    </source>
</evidence>
<sequence length="101" mass="10905">METGGNSSISDWDRPFTDEELDAIEAAFQSATSSSSSSSLSSSSPPIKRRHVPIRNGDSEGGRPTVRRLLPESISGKPPMRWLDAPLGFVVSNTVSEEPIF</sequence>
<name>A0A7J0E5E5_9ERIC</name>
<dbReference type="Proteomes" id="UP000585474">
    <property type="component" value="Unassembled WGS sequence"/>
</dbReference>
<organism evidence="2 3">
    <name type="scientific">Actinidia rufa</name>
    <dbReference type="NCBI Taxonomy" id="165716"/>
    <lineage>
        <taxon>Eukaryota</taxon>
        <taxon>Viridiplantae</taxon>
        <taxon>Streptophyta</taxon>
        <taxon>Embryophyta</taxon>
        <taxon>Tracheophyta</taxon>
        <taxon>Spermatophyta</taxon>
        <taxon>Magnoliopsida</taxon>
        <taxon>eudicotyledons</taxon>
        <taxon>Gunneridae</taxon>
        <taxon>Pentapetalae</taxon>
        <taxon>asterids</taxon>
        <taxon>Ericales</taxon>
        <taxon>Actinidiaceae</taxon>
        <taxon>Actinidia</taxon>
    </lineage>
</organism>